<feature type="compositionally biased region" description="Low complexity" evidence="1">
    <location>
        <begin position="193"/>
        <end position="205"/>
    </location>
</feature>
<evidence type="ECO:0000256" key="2">
    <source>
        <dbReference type="SAM" id="Phobius"/>
    </source>
</evidence>
<name>A0A7E4VBY3_PANRE</name>
<feature type="region of interest" description="Disordered" evidence="1">
    <location>
        <begin position="179"/>
        <end position="258"/>
    </location>
</feature>
<evidence type="ECO:0000313" key="4">
    <source>
        <dbReference type="WBParaSite" id="Pan_g19098.t1"/>
    </source>
</evidence>
<feature type="compositionally biased region" description="Basic and acidic residues" evidence="1">
    <location>
        <begin position="231"/>
        <end position="258"/>
    </location>
</feature>
<keyword evidence="2" id="KW-0472">Membrane</keyword>
<feature type="compositionally biased region" description="Polar residues" evidence="1">
    <location>
        <begin position="101"/>
        <end position="111"/>
    </location>
</feature>
<reference evidence="3" key="1">
    <citation type="journal article" date="2013" name="Genetics">
        <title>The draft genome and transcriptome of Panagrellus redivivus are shaped by the harsh demands of a free-living lifestyle.</title>
        <authorList>
            <person name="Srinivasan J."/>
            <person name="Dillman A.R."/>
            <person name="Macchietto M.G."/>
            <person name="Heikkinen L."/>
            <person name="Lakso M."/>
            <person name="Fracchia K.M."/>
            <person name="Antoshechkin I."/>
            <person name="Mortazavi A."/>
            <person name="Wong G."/>
            <person name="Sternberg P.W."/>
        </authorList>
    </citation>
    <scope>NUCLEOTIDE SEQUENCE [LARGE SCALE GENOMIC DNA]</scope>
    <source>
        <strain evidence="3">MT8872</strain>
    </source>
</reference>
<dbReference type="Proteomes" id="UP000492821">
    <property type="component" value="Unassembled WGS sequence"/>
</dbReference>
<keyword evidence="3" id="KW-1185">Reference proteome</keyword>
<keyword evidence="2" id="KW-0812">Transmembrane</keyword>
<dbReference type="WBParaSite" id="Pan_g19098.t1">
    <property type="protein sequence ID" value="Pan_g19098.t1"/>
    <property type="gene ID" value="Pan_g19098"/>
</dbReference>
<evidence type="ECO:0000313" key="3">
    <source>
        <dbReference type="Proteomes" id="UP000492821"/>
    </source>
</evidence>
<feature type="transmembrane region" description="Helical" evidence="2">
    <location>
        <begin position="60"/>
        <end position="81"/>
    </location>
</feature>
<dbReference type="AlphaFoldDB" id="A0A7E4VBY3"/>
<keyword evidence="2" id="KW-1133">Transmembrane helix</keyword>
<proteinExistence type="predicted"/>
<reference evidence="4" key="2">
    <citation type="submission" date="2020-10" db="UniProtKB">
        <authorList>
            <consortium name="WormBaseParasite"/>
        </authorList>
    </citation>
    <scope>IDENTIFICATION</scope>
</reference>
<feature type="region of interest" description="Disordered" evidence="1">
    <location>
        <begin position="100"/>
        <end position="123"/>
    </location>
</feature>
<protein>
    <submittedName>
        <fullName evidence="4">Uncharacterized protein</fullName>
    </submittedName>
</protein>
<sequence>MSLFGGLNGTSHVQDVLRLDDPDIFNELFNATVALVEDETSIATATKAPRLYFGRMTLPAFIAFCIFIPLLFIITAVNCYWDFEYERCAVEPADEKALTARSVTSGNQGSDDASKKSAKVVPTPASTSGAVTIEVDETQCTSPPEDTPLITMDLTQQASEAEITRQKRKKMVAAAYSISTSQSERIHEDGTQESSTSETGVSPSSAWVSADHSKSGRIFVAMKSETNTKTPETRTKTPETKTKTPEAKTKTPEVKNKS</sequence>
<organism evidence="3 4">
    <name type="scientific">Panagrellus redivivus</name>
    <name type="common">Microworm</name>
    <dbReference type="NCBI Taxonomy" id="6233"/>
    <lineage>
        <taxon>Eukaryota</taxon>
        <taxon>Metazoa</taxon>
        <taxon>Ecdysozoa</taxon>
        <taxon>Nematoda</taxon>
        <taxon>Chromadorea</taxon>
        <taxon>Rhabditida</taxon>
        <taxon>Tylenchina</taxon>
        <taxon>Panagrolaimomorpha</taxon>
        <taxon>Panagrolaimoidea</taxon>
        <taxon>Panagrolaimidae</taxon>
        <taxon>Panagrellus</taxon>
    </lineage>
</organism>
<accession>A0A7E4VBY3</accession>
<evidence type="ECO:0000256" key="1">
    <source>
        <dbReference type="SAM" id="MobiDB-lite"/>
    </source>
</evidence>